<organism evidence="1 2">
    <name type="scientific">Vermiconidia calcicola</name>
    <dbReference type="NCBI Taxonomy" id="1690605"/>
    <lineage>
        <taxon>Eukaryota</taxon>
        <taxon>Fungi</taxon>
        <taxon>Dikarya</taxon>
        <taxon>Ascomycota</taxon>
        <taxon>Pezizomycotina</taxon>
        <taxon>Dothideomycetes</taxon>
        <taxon>Dothideomycetidae</taxon>
        <taxon>Mycosphaerellales</taxon>
        <taxon>Extremaceae</taxon>
        <taxon>Vermiconidia</taxon>
    </lineage>
</organism>
<evidence type="ECO:0000313" key="2">
    <source>
        <dbReference type="Proteomes" id="UP001281147"/>
    </source>
</evidence>
<protein>
    <submittedName>
        <fullName evidence="1">Uncharacterized protein</fullName>
    </submittedName>
</protein>
<dbReference type="Proteomes" id="UP001281147">
    <property type="component" value="Unassembled WGS sequence"/>
</dbReference>
<proteinExistence type="predicted"/>
<keyword evidence="2" id="KW-1185">Reference proteome</keyword>
<comment type="caution">
    <text evidence="1">The sequence shown here is derived from an EMBL/GenBank/DDBJ whole genome shotgun (WGS) entry which is preliminary data.</text>
</comment>
<dbReference type="EMBL" id="JAUTXU010000352">
    <property type="protein sequence ID" value="KAK3684340.1"/>
    <property type="molecule type" value="Genomic_DNA"/>
</dbReference>
<evidence type="ECO:0000313" key="1">
    <source>
        <dbReference type="EMBL" id="KAK3684340.1"/>
    </source>
</evidence>
<accession>A0ACC3MCS4</accession>
<name>A0ACC3MCS4_9PEZI</name>
<reference evidence="1" key="1">
    <citation type="submission" date="2023-07" db="EMBL/GenBank/DDBJ databases">
        <title>Black Yeasts Isolated from many extreme environments.</title>
        <authorList>
            <person name="Coleine C."/>
            <person name="Stajich J.E."/>
            <person name="Selbmann L."/>
        </authorList>
    </citation>
    <scope>NUCLEOTIDE SEQUENCE</scope>
    <source>
        <strain evidence="1">CCFEE 5714</strain>
    </source>
</reference>
<gene>
    <name evidence="1" type="ORF">LTR37_020368</name>
</gene>
<sequence length="648" mass="72311">MVKERNTASEGSASARKRSRETTSPAPSPSKRRLDADTEAMEVFSREGSPSKSVHFGRNLIQGPTTSRLNQRLQSPTRPALNTRGSSSDDDDAAAFSPSDQLNLEHEAVLNLGRKVTGKTKKSSRGRPASNADFVYDMDEVFSSGEEEQAHVERPKGRPRKKAKPTYKSTKNVMPTPTILDAGAPAAIRKGLSSITAAAELRSLKADENICLTMEGLKERITAFAKSFPAVPTNHKHNVVKQLLLQENAHLVRYIGCLAQGGNNGPDSWRTLLGDTTCRHAIVVGIVGRALKEHVFGKLYFGARPEFLEELEDLERQRSHQDGFARTRERATKIAAYTAENDSDVSFGASDREEFHLAATYVALQLEQMLLPFWKQGSTAAGWKNADKRRELASIVSGAGQLSRDMRSDSRVVYYWPPTFKDEEFEPGRMECFNLKAMIQGSPYDKKTVNGMDRAILRPGREEESEAVVRVVCFPGLVACRQHGGELAQRELGLEDERRRPEEGLPPDVLAQRKRLASSIRNELTGQEGFRTRVLCKSTVLPQWGKQRLLTEEAGTSRHLDAMKDKSGKGMAKYDDDYFGFYELWNIYGDHVWGEKSFDQQEREFEESKEAREREKRRERGVSPGGRFLGSFGNFWRSGSASAADGDA</sequence>